<dbReference type="Proteomes" id="UP000292781">
    <property type="component" value="Unassembled WGS sequence"/>
</dbReference>
<evidence type="ECO:0000259" key="4">
    <source>
        <dbReference type="PROSITE" id="PS50987"/>
    </source>
</evidence>
<dbReference type="RefSeq" id="WP_131311459.1">
    <property type="nucleotide sequence ID" value="NZ_SJFN01000044.1"/>
</dbReference>
<dbReference type="GO" id="GO:0003700">
    <property type="term" value="F:DNA-binding transcription factor activity"/>
    <property type="evidence" value="ECO:0007669"/>
    <property type="project" value="InterPro"/>
</dbReference>
<dbReference type="InterPro" id="IPR011991">
    <property type="entry name" value="ArsR-like_HTH"/>
</dbReference>
<protein>
    <submittedName>
        <fullName evidence="5">Transcriptional regulator</fullName>
    </submittedName>
</protein>
<dbReference type="Gene3D" id="1.10.10.10">
    <property type="entry name" value="Winged helix-like DNA-binding domain superfamily/Winged helix DNA-binding domain"/>
    <property type="match status" value="1"/>
</dbReference>
<keyword evidence="2" id="KW-0238">DNA-binding</keyword>
<keyword evidence="3" id="KW-0804">Transcription</keyword>
<evidence type="ECO:0000256" key="1">
    <source>
        <dbReference type="ARBA" id="ARBA00023015"/>
    </source>
</evidence>
<keyword evidence="6" id="KW-1185">Reference proteome</keyword>
<comment type="caution">
    <text evidence="5">The sequence shown here is derived from an EMBL/GenBank/DDBJ whole genome shotgun (WGS) entry which is preliminary data.</text>
</comment>
<gene>
    <name evidence="5" type="ORF">EYW49_20305</name>
</gene>
<accession>A0A4Q9VH10</accession>
<dbReference type="PANTHER" id="PTHR43132:SF2">
    <property type="entry name" value="ARSENICAL RESISTANCE OPERON REPRESSOR ARSR-RELATED"/>
    <property type="match status" value="1"/>
</dbReference>
<dbReference type="PANTHER" id="PTHR43132">
    <property type="entry name" value="ARSENICAL RESISTANCE OPERON REPRESSOR ARSR-RELATED"/>
    <property type="match status" value="1"/>
</dbReference>
<dbReference type="InterPro" id="IPR051011">
    <property type="entry name" value="Metal_resp_trans_reg"/>
</dbReference>
<evidence type="ECO:0000256" key="3">
    <source>
        <dbReference type="ARBA" id="ARBA00023163"/>
    </source>
</evidence>
<dbReference type="SMART" id="SM00418">
    <property type="entry name" value="HTH_ARSR"/>
    <property type="match status" value="1"/>
</dbReference>
<dbReference type="CDD" id="cd00090">
    <property type="entry name" value="HTH_ARSR"/>
    <property type="match status" value="1"/>
</dbReference>
<dbReference type="GO" id="GO:0003677">
    <property type="term" value="F:DNA binding"/>
    <property type="evidence" value="ECO:0007669"/>
    <property type="project" value="UniProtKB-KW"/>
</dbReference>
<dbReference type="AlphaFoldDB" id="A0A4Q9VH10"/>
<dbReference type="Pfam" id="PF12840">
    <property type="entry name" value="HTH_20"/>
    <property type="match status" value="1"/>
</dbReference>
<dbReference type="PRINTS" id="PR00778">
    <property type="entry name" value="HTHARSR"/>
</dbReference>
<evidence type="ECO:0000313" key="5">
    <source>
        <dbReference type="EMBL" id="TBW33411.1"/>
    </source>
</evidence>
<evidence type="ECO:0000313" key="6">
    <source>
        <dbReference type="Proteomes" id="UP000292781"/>
    </source>
</evidence>
<dbReference type="PROSITE" id="PS50987">
    <property type="entry name" value="HTH_ARSR_2"/>
    <property type="match status" value="1"/>
</dbReference>
<reference evidence="5 6" key="1">
    <citation type="submission" date="2019-02" db="EMBL/GenBank/DDBJ databases">
        <title>Siculibacillus lacustris gen. nov., sp. nov., a new rosette-forming bacterium isolated from a freshwater crater lake (Lake St. Ana, Romania).</title>
        <authorList>
            <person name="Felfoldi T."/>
            <person name="Marton Z."/>
            <person name="Szabo A."/>
            <person name="Mentes A."/>
            <person name="Boka K."/>
            <person name="Marialigeti K."/>
            <person name="Mathe I."/>
            <person name="Koncz M."/>
            <person name="Schumann P."/>
            <person name="Toth E."/>
        </authorList>
    </citation>
    <scope>NUCLEOTIDE SEQUENCE [LARGE SCALE GENOMIC DNA]</scope>
    <source>
        <strain evidence="5 6">SA-279</strain>
    </source>
</reference>
<dbReference type="SUPFAM" id="SSF46785">
    <property type="entry name" value="Winged helix' DNA-binding domain"/>
    <property type="match status" value="1"/>
</dbReference>
<feature type="domain" description="HTH arsR-type" evidence="4">
    <location>
        <begin position="1"/>
        <end position="95"/>
    </location>
</feature>
<dbReference type="InterPro" id="IPR036388">
    <property type="entry name" value="WH-like_DNA-bd_sf"/>
</dbReference>
<dbReference type="EMBL" id="SJFN01000044">
    <property type="protein sequence ID" value="TBW33411.1"/>
    <property type="molecule type" value="Genomic_DNA"/>
</dbReference>
<dbReference type="NCBIfam" id="NF033788">
    <property type="entry name" value="HTH_metalloreg"/>
    <property type="match status" value="1"/>
</dbReference>
<dbReference type="InterPro" id="IPR036390">
    <property type="entry name" value="WH_DNA-bd_sf"/>
</dbReference>
<evidence type="ECO:0000256" key="2">
    <source>
        <dbReference type="ARBA" id="ARBA00023125"/>
    </source>
</evidence>
<dbReference type="InterPro" id="IPR001845">
    <property type="entry name" value="HTH_ArsR_DNA-bd_dom"/>
</dbReference>
<dbReference type="OrthoDB" id="9804742at2"/>
<proteinExistence type="predicted"/>
<sequence length="106" mass="11279">MKIEQAAGQLEALGNPTRLRIYRTLVRAGEGGLSVGLLQDEIGIVASTLSHHLKRLVETGLVTQERQATTLICRAHYPSMNALIGYLVDECCADVGCTAPDGVSTA</sequence>
<organism evidence="5 6">
    <name type="scientific">Siculibacillus lacustris</name>
    <dbReference type="NCBI Taxonomy" id="1549641"/>
    <lineage>
        <taxon>Bacteria</taxon>
        <taxon>Pseudomonadati</taxon>
        <taxon>Pseudomonadota</taxon>
        <taxon>Alphaproteobacteria</taxon>
        <taxon>Hyphomicrobiales</taxon>
        <taxon>Ancalomicrobiaceae</taxon>
        <taxon>Siculibacillus</taxon>
    </lineage>
</organism>
<keyword evidence="1" id="KW-0805">Transcription regulation</keyword>
<name>A0A4Q9VH10_9HYPH</name>